<dbReference type="PANTHER" id="PTHR21567">
    <property type="entry name" value="CLASP"/>
    <property type="match status" value="1"/>
</dbReference>
<feature type="domain" description="CLASP N-terminal" evidence="1">
    <location>
        <begin position="14"/>
        <end position="226"/>
    </location>
</feature>
<dbReference type="eggNOG" id="ENOG502S3C4">
    <property type="taxonomic scope" value="Eukaryota"/>
</dbReference>
<sequence length="511" mass="56528">MMSMTTTMDAFQDQARSCYHALQSTGDWKLQVQELSDLQEMLDDLHRSGQMNIDLIMESLLPLAPLMHALVTSVRSEVVKKACCSVARFASVCGPMFDPFANQVLPSLIQMACSKVQVVRRAVEDCFAELSSCSRYNLDAFCNHFNTARTDESRCLLVKQIPIYLKAWPRSELDPHFDQLKGLLHRALRDKNDLVRIAARGAFCVLADTWAEHVNDLVDMPSPRHRSCFAQEHPSANFTMQLVAKYASLTPPVRTPLRPTNPLAFSPSINLGHGTPSAAGKQLPRRRLNKDSICAAFDPTESVLSCSSKTSSEENTVDFPTQQMAAAETIQRATKEFDREQREVALARLDSSAKLTPHAQLDDSLQHPLRSISAKAASTRSAPNQPSIVKSVVGTLVTWLTFASVLFALYTVTGAVLSALALQQRGGLLVELEQLDMSIARTFHDLQTKEVALESAMAELTSSMAAQRHDAHEAMDALRESSAAWNKSMRDDMEAFKVEFMAMLLKPVDAA</sequence>
<dbReference type="GO" id="GO:0008017">
    <property type="term" value="F:microtubule binding"/>
    <property type="evidence" value="ECO:0007669"/>
    <property type="project" value="TreeGrafter"/>
</dbReference>
<evidence type="ECO:0000259" key="1">
    <source>
        <dbReference type="Pfam" id="PF12348"/>
    </source>
</evidence>
<accession>A0A024TKB6</accession>
<dbReference type="EMBL" id="KI913986">
    <property type="protein sequence ID" value="ETV94414.1"/>
    <property type="molecule type" value="Genomic_DNA"/>
</dbReference>
<dbReference type="AlphaFoldDB" id="A0A024TKB6"/>
<dbReference type="RefSeq" id="XP_008877176.1">
    <property type="nucleotide sequence ID" value="XM_008878954.1"/>
</dbReference>
<dbReference type="InterPro" id="IPR011989">
    <property type="entry name" value="ARM-like"/>
</dbReference>
<dbReference type="SUPFAM" id="SSF48371">
    <property type="entry name" value="ARM repeat"/>
    <property type="match status" value="1"/>
</dbReference>
<dbReference type="GO" id="GO:0005819">
    <property type="term" value="C:spindle"/>
    <property type="evidence" value="ECO:0007669"/>
    <property type="project" value="UniProtKB-ARBA"/>
</dbReference>
<dbReference type="GO" id="GO:0000226">
    <property type="term" value="P:microtubule cytoskeleton organization"/>
    <property type="evidence" value="ECO:0007669"/>
    <property type="project" value="TreeGrafter"/>
</dbReference>
<evidence type="ECO:0000313" key="2">
    <source>
        <dbReference type="EMBL" id="ETV94414.1"/>
    </source>
</evidence>
<name>A0A024TKB6_9STRA</name>
<proteinExistence type="predicted"/>
<dbReference type="GeneID" id="20089093"/>
<dbReference type="PANTHER" id="PTHR21567:SF9">
    <property type="entry name" value="CLIP-ASSOCIATING PROTEIN"/>
    <property type="match status" value="1"/>
</dbReference>
<dbReference type="OrthoDB" id="71285at2759"/>
<dbReference type="Pfam" id="PF12348">
    <property type="entry name" value="CLASP_N"/>
    <property type="match status" value="1"/>
</dbReference>
<dbReference type="Gene3D" id="1.25.10.10">
    <property type="entry name" value="Leucine-rich Repeat Variant"/>
    <property type="match status" value="1"/>
</dbReference>
<dbReference type="InterPro" id="IPR016024">
    <property type="entry name" value="ARM-type_fold"/>
</dbReference>
<dbReference type="VEuPathDB" id="FungiDB:H310_12043"/>
<reference evidence="2" key="1">
    <citation type="submission" date="2013-12" db="EMBL/GenBank/DDBJ databases">
        <title>The Genome Sequence of Aphanomyces invadans NJM9701.</title>
        <authorList>
            <consortium name="The Broad Institute Genomics Platform"/>
            <person name="Russ C."/>
            <person name="Tyler B."/>
            <person name="van West P."/>
            <person name="Dieguez-Uribeondo J."/>
            <person name="Young S.K."/>
            <person name="Zeng Q."/>
            <person name="Gargeya S."/>
            <person name="Fitzgerald M."/>
            <person name="Abouelleil A."/>
            <person name="Alvarado L."/>
            <person name="Chapman S.B."/>
            <person name="Gainer-Dewar J."/>
            <person name="Goldberg J."/>
            <person name="Griggs A."/>
            <person name="Gujja S."/>
            <person name="Hansen M."/>
            <person name="Howarth C."/>
            <person name="Imamovic A."/>
            <person name="Ireland A."/>
            <person name="Larimer J."/>
            <person name="McCowan C."/>
            <person name="Murphy C."/>
            <person name="Pearson M."/>
            <person name="Poon T.W."/>
            <person name="Priest M."/>
            <person name="Roberts A."/>
            <person name="Saif S."/>
            <person name="Shea T."/>
            <person name="Sykes S."/>
            <person name="Wortman J."/>
            <person name="Nusbaum C."/>
            <person name="Birren B."/>
        </authorList>
    </citation>
    <scope>NUCLEOTIDE SEQUENCE [LARGE SCALE GENOMIC DNA]</scope>
    <source>
        <strain evidence="2">NJM9701</strain>
    </source>
</reference>
<organism evidence="2">
    <name type="scientific">Aphanomyces invadans</name>
    <dbReference type="NCBI Taxonomy" id="157072"/>
    <lineage>
        <taxon>Eukaryota</taxon>
        <taxon>Sar</taxon>
        <taxon>Stramenopiles</taxon>
        <taxon>Oomycota</taxon>
        <taxon>Saprolegniomycetes</taxon>
        <taxon>Saprolegniales</taxon>
        <taxon>Verrucalvaceae</taxon>
        <taxon>Aphanomyces</taxon>
    </lineage>
</organism>
<dbReference type="InterPro" id="IPR024395">
    <property type="entry name" value="CLASP_N_dom"/>
</dbReference>
<dbReference type="STRING" id="157072.A0A024TKB6"/>
<dbReference type="GO" id="GO:0000278">
    <property type="term" value="P:mitotic cell cycle"/>
    <property type="evidence" value="ECO:0007669"/>
    <property type="project" value="UniProtKB-ARBA"/>
</dbReference>
<dbReference type="GO" id="GO:0005881">
    <property type="term" value="C:cytoplasmic microtubule"/>
    <property type="evidence" value="ECO:0007669"/>
    <property type="project" value="TreeGrafter"/>
</dbReference>
<gene>
    <name evidence="2" type="ORF">H310_12043</name>
</gene>
<protein>
    <recommendedName>
        <fullName evidence="1">CLASP N-terminal domain-containing protein</fullName>
    </recommendedName>
</protein>